<keyword evidence="4" id="KW-1185">Reference proteome</keyword>
<dbReference type="Pfam" id="PF13196">
    <property type="entry name" value="DUF4012"/>
    <property type="match status" value="1"/>
</dbReference>
<name>A0ABP8YM39_9MICO</name>
<sequence length="635" mass="66281">MPLQTGGSEASATSSGPAPAPRRARAPRVLRWLLLGTLLLAVVVGVCAVLMVRDAFVARDALDDAAQAVPEVEQSLRDGLLDPQADGPALAENPALADLQGYTETAREATDGPLWHIAAYLPVVGPSVGAATTVASALDDVSGVVLPALAATGDAARATTYTADGRLELGPLAGAADDVTAARGVLTEAQAEVAEIDIAAVQPEFVDPVTMLSDQLGALGGLLEGAERATTLLPPMLGADEPRRYVLMSLTNAELRTAGGIPGALMLLEVDGGRVEVTRQVTTGEVGPFAEPVVELDPADVEAYSARLGRFVQDVTLTPDFATTGPITAEMWRRAQGEEVDGVLATDPVALSLLLEVTGPVDVRLPRDLVDAVGERTITLESSTVVDLLLRRAYEVLTPEQTDVFFAVVAGAVVEELTTTQVAPADLLPALEWIAERHRLLVWSADEEEQELLTGTLVSGTFAADRAADAVGMFLDDARIGKMTAYLDVQVELTGSECTAEGRLDTVSMRLENTLSDDQAATLPFYVAGPEDAANRGRQRVVLSTYGARDAGTPDVRRDGNLVGGTLQELHGRQVVGITVALDPGESTTIEATFPTTAAAARGSGTAEPGTLEVWSTPTATSRGLHVPEVPVCDG</sequence>
<dbReference type="Proteomes" id="UP001500956">
    <property type="component" value="Unassembled WGS sequence"/>
</dbReference>
<proteinExistence type="predicted"/>
<gene>
    <name evidence="3" type="ORF">GCM10023216_24110</name>
</gene>
<evidence type="ECO:0000313" key="4">
    <source>
        <dbReference type="Proteomes" id="UP001500956"/>
    </source>
</evidence>
<dbReference type="EMBL" id="BAABID010000010">
    <property type="protein sequence ID" value="GAA4731247.1"/>
    <property type="molecule type" value="Genomic_DNA"/>
</dbReference>
<reference evidence="4" key="1">
    <citation type="journal article" date="2019" name="Int. J. Syst. Evol. Microbiol.">
        <title>The Global Catalogue of Microorganisms (GCM) 10K type strain sequencing project: providing services to taxonomists for standard genome sequencing and annotation.</title>
        <authorList>
            <consortium name="The Broad Institute Genomics Platform"/>
            <consortium name="The Broad Institute Genome Sequencing Center for Infectious Disease"/>
            <person name="Wu L."/>
            <person name="Ma J."/>
        </authorList>
    </citation>
    <scope>NUCLEOTIDE SEQUENCE [LARGE SCALE GENOMIC DNA]</scope>
    <source>
        <strain evidence="4">JCM 18063</strain>
    </source>
</reference>
<protein>
    <recommendedName>
        <fullName evidence="5">DUF4012 domain-containing protein</fullName>
    </recommendedName>
</protein>
<comment type="caution">
    <text evidence="3">The sequence shown here is derived from an EMBL/GenBank/DDBJ whole genome shotgun (WGS) entry which is preliminary data.</text>
</comment>
<feature type="transmembrane region" description="Helical" evidence="2">
    <location>
        <begin position="32"/>
        <end position="52"/>
    </location>
</feature>
<feature type="region of interest" description="Disordered" evidence="1">
    <location>
        <begin position="1"/>
        <end position="22"/>
    </location>
</feature>
<dbReference type="RefSeq" id="WP_172148916.1">
    <property type="nucleotide sequence ID" value="NZ_BAABID010000010.1"/>
</dbReference>
<evidence type="ECO:0000256" key="1">
    <source>
        <dbReference type="SAM" id="MobiDB-lite"/>
    </source>
</evidence>
<evidence type="ECO:0000313" key="3">
    <source>
        <dbReference type="EMBL" id="GAA4731247.1"/>
    </source>
</evidence>
<feature type="compositionally biased region" description="Low complexity" evidence="1">
    <location>
        <begin position="1"/>
        <end position="17"/>
    </location>
</feature>
<evidence type="ECO:0008006" key="5">
    <source>
        <dbReference type="Google" id="ProtNLM"/>
    </source>
</evidence>
<organism evidence="3 4">
    <name type="scientific">Isoptericola chiayiensis</name>
    <dbReference type="NCBI Taxonomy" id="579446"/>
    <lineage>
        <taxon>Bacteria</taxon>
        <taxon>Bacillati</taxon>
        <taxon>Actinomycetota</taxon>
        <taxon>Actinomycetes</taxon>
        <taxon>Micrococcales</taxon>
        <taxon>Promicromonosporaceae</taxon>
        <taxon>Isoptericola</taxon>
    </lineage>
</organism>
<keyword evidence="2" id="KW-0812">Transmembrane</keyword>
<accession>A0ABP8YM39</accession>
<dbReference type="InterPro" id="IPR025101">
    <property type="entry name" value="DUF4012"/>
</dbReference>
<evidence type="ECO:0000256" key="2">
    <source>
        <dbReference type="SAM" id="Phobius"/>
    </source>
</evidence>
<keyword evidence="2" id="KW-1133">Transmembrane helix</keyword>
<keyword evidence="2" id="KW-0472">Membrane</keyword>